<dbReference type="AlphaFoldDB" id="A0A0C1QFF0"/>
<comment type="caution">
    <text evidence="1">The sequence shown here is derived from an EMBL/GenBank/DDBJ whole genome shotgun (WGS) entry which is preliminary data.</text>
</comment>
<accession>A0A0C1QFF0</accession>
<evidence type="ECO:0000313" key="1">
    <source>
        <dbReference type="EMBL" id="KIE04284.1"/>
    </source>
</evidence>
<dbReference type="PATRIC" id="fig|86105.3.peg.1826"/>
<dbReference type="STRING" id="86105.NF27_IN00250"/>
<dbReference type="Proteomes" id="UP000031258">
    <property type="component" value="Unassembled WGS sequence"/>
</dbReference>
<evidence type="ECO:0000313" key="2">
    <source>
        <dbReference type="Proteomes" id="UP000031258"/>
    </source>
</evidence>
<protein>
    <submittedName>
        <fullName evidence="1">Uncharacterized protein</fullName>
    </submittedName>
</protein>
<dbReference type="Pfam" id="PF14414">
    <property type="entry name" value="WHH"/>
    <property type="match status" value="1"/>
</dbReference>
<dbReference type="EMBL" id="JSWE01000206">
    <property type="protein sequence ID" value="KIE04284.1"/>
    <property type="molecule type" value="Genomic_DNA"/>
</dbReference>
<dbReference type="InterPro" id="IPR032869">
    <property type="entry name" value="WHH_dom_containing"/>
</dbReference>
<gene>
    <name evidence="1" type="ORF">NF27_IN00250</name>
</gene>
<proteinExistence type="predicted"/>
<organism evidence="1 2">
    <name type="scientific">Candidatus Jidaibacter acanthamoebae</name>
    <dbReference type="NCBI Taxonomy" id="86105"/>
    <lineage>
        <taxon>Bacteria</taxon>
        <taxon>Pseudomonadati</taxon>
        <taxon>Pseudomonadota</taxon>
        <taxon>Alphaproteobacteria</taxon>
        <taxon>Rickettsiales</taxon>
        <taxon>Candidatus Midichloriaceae</taxon>
        <taxon>Candidatus Jidaibacter</taxon>
    </lineage>
</organism>
<sequence>MKARYPNLKEKYPESMWFQENGCPNFMPHAIRIVEVTGLNGEYDHDFNEANKAAGYKETPDGYTWHHHEDGKTMELVPQKICTMR</sequence>
<keyword evidence="2" id="KW-1185">Reference proteome</keyword>
<name>A0A0C1QFF0_9RICK</name>
<reference evidence="1 2" key="1">
    <citation type="submission" date="2014-11" db="EMBL/GenBank/DDBJ databases">
        <title>A Rickettsiales Symbiont of Amoebae With Ancient Features.</title>
        <authorList>
            <person name="Schulz F."/>
            <person name="Martijn J."/>
            <person name="Wascher F."/>
            <person name="Kostanjsek R."/>
            <person name="Ettema T.J."/>
            <person name="Horn M."/>
        </authorList>
    </citation>
    <scope>NUCLEOTIDE SEQUENCE [LARGE SCALE GENOMIC DNA]</scope>
    <source>
        <strain evidence="1 2">UWC36</strain>
    </source>
</reference>